<organism evidence="2 3">
    <name type="scientific">Hyaloscypha bicolor E</name>
    <dbReference type="NCBI Taxonomy" id="1095630"/>
    <lineage>
        <taxon>Eukaryota</taxon>
        <taxon>Fungi</taxon>
        <taxon>Dikarya</taxon>
        <taxon>Ascomycota</taxon>
        <taxon>Pezizomycotina</taxon>
        <taxon>Leotiomycetes</taxon>
        <taxon>Helotiales</taxon>
        <taxon>Hyaloscyphaceae</taxon>
        <taxon>Hyaloscypha</taxon>
        <taxon>Hyaloscypha bicolor</taxon>
    </lineage>
</organism>
<dbReference type="AlphaFoldDB" id="A0A2J6TC73"/>
<dbReference type="InParanoid" id="A0A2J6TC73"/>
<dbReference type="GeneID" id="36582765"/>
<dbReference type="Gene3D" id="2.30.40.10">
    <property type="entry name" value="Urease, subunit C, domain 1"/>
    <property type="match status" value="1"/>
</dbReference>
<dbReference type="OrthoDB" id="5595695at2759"/>
<evidence type="ECO:0000313" key="2">
    <source>
        <dbReference type="EMBL" id="PMD60634.1"/>
    </source>
</evidence>
<feature type="non-terminal residue" evidence="2">
    <location>
        <position position="1"/>
    </location>
</feature>
<dbReference type="STRING" id="1095630.A0A2J6TC73"/>
<reference evidence="2 3" key="1">
    <citation type="submission" date="2016-04" db="EMBL/GenBank/DDBJ databases">
        <title>A degradative enzymes factory behind the ericoid mycorrhizal symbiosis.</title>
        <authorList>
            <consortium name="DOE Joint Genome Institute"/>
            <person name="Martino E."/>
            <person name="Morin E."/>
            <person name="Grelet G."/>
            <person name="Kuo A."/>
            <person name="Kohler A."/>
            <person name="Daghino S."/>
            <person name="Barry K."/>
            <person name="Choi C."/>
            <person name="Cichocki N."/>
            <person name="Clum A."/>
            <person name="Copeland A."/>
            <person name="Hainaut M."/>
            <person name="Haridas S."/>
            <person name="Labutti K."/>
            <person name="Lindquist E."/>
            <person name="Lipzen A."/>
            <person name="Khouja H.-R."/>
            <person name="Murat C."/>
            <person name="Ohm R."/>
            <person name="Olson A."/>
            <person name="Spatafora J."/>
            <person name="Veneault-Fourrey C."/>
            <person name="Henrissat B."/>
            <person name="Grigoriev I."/>
            <person name="Martin F."/>
            <person name="Perotto S."/>
        </authorList>
    </citation>
    <scope>NUCLEOTIDE SEQUENCE [LARGE SCALE GENOMIC DNA]</scope>
    <source>
        <strain evidence="2 3">E</strain>
    </source>
</reference>
<dbReference type="Pfam" id="PF01979">
    <property type="entry name" value="Amidohydro_1"/>
    <property type="match status" value="1"/>
</dbReference>
<dbReference type="Gene3D" id="3.40.50.10910">
    <property type="entry name" value="Amidohydrolase"/>
    <property type="match status" value="1"/>
</dbReference>
<dbReference type="EMBL" id="KZ613788">
    <property type="protein sequence ID" value="PMD60634.1"/>
    <property type="molecule type" value="Genomic_DNA"/>
</dbReference>
<feature type="domain" description="Amidohydrolase-related" evidence="1">
    <location>
        <begin position="111"/>
        <end position="203"/>
    </location>
</feature>
<keyword evidence="3" id="KW-1185">Reference proteome</keyword>
<accession>A0A2J6TC73</accession>
<dbReference type="InterPro" id="IPR006680">
    <property type="entry name" value="Amidohydro-rel"/>
</dbReference>
<proteinExistence type="predicted"/>
<gene>
    <name evidence="2" type="ORF">K444DRAFT_528083</name>
</gene>
<protein>
    <recommendedName>
        <fullName evidence="1">Amidohydrolase-related domain-containing protein</fullName>
    </recommendedName>
</protein>
<dbReference type="PANTHER" id="PTHR43135:SF3">
    <property type="entry name" value="ALPHA-D-RIBOSE 1-METHYLPHOSPHONATE 5-TRIPHOSPHATE DIPHOSPHATASE"/>
    <property type="match status" value="1"/>
</dbReference>
<dbReference type="SUPFAM" id="SSF51556">
    <property type="entry name" value="Metallo-dependent hydrolases"/>
    <property type="match status" value="1"/>
</dbReference>
<evidence type="ECO:0000259" key="1">
    <source>
        <dbReference type="Pfam" id="PF01979"/>
    </source>
</evidence>
<dbReference type="InterPro" id="IPR011059">
    <property type="entry name" value="Metal-dep_hydrolase_composite"/>
</dbReference>
<dbReference type="RefSeq" id="XP_024737538.1">
    <property type="nucleotide sequence ID" value="XM_024874685.1"/>
</dbReference>
<name>A0A2J6TC73_9HELO</name>
<dbReference type="Proteomes" id="UP000235371">
    <property type="component" value="Unassembled WGS sequence"/>
</dbReference>
<sequence length="236" mass="25479">PSPPLDLQKAVVKATHVQGLPAVRHAVSFQGAVDLLSCELDGPTHSFIYKPASDQHIVPAKRNNASHGPTLTVCASQTREGDEMQVKFHNDLLAKRMLFDSTPRQPLGLGNDESRVGNACRSARDMCTAGISMMVGSDSSGQVRGSQFGLGVYMEILAMIHKAGIVIDVLIGATSLIADRFGFDDKGRIEVGRNADLVPIKGDVREFLAKEENLCLPMCGVWRDGVALHVYEDVVN</sequence>
<evidence type="ECO:0000313" key="3">
    <source>
        <dbReference type="Proteomes" id="UP000235371"/>
    </source>
</evidence>
<dbReference type="PANTHER" id="PTHR43135">
    <property type="entry name" value="ALPHA-D-RIBOSE 1-METHYLPHOSPHONATE 5-TRIPHOSPHATE DIPHOSPHATASE"/>
    <property type="match status" value="1"/>
</dbReference>
<dbReference type="InterPro" id="IPR032466">
    <property type="entry name" value="Metal_Hydrolase"/>
</dbReference>
<dbReference type="GO" id="GO:0016810">
    <property type="term" value="F:hydrolase activity, acting on carbon-nitrogen (but not peptide) bonds"/>
    <property type="evidence" value="ECO:0007669"/>
    <property type="project" value="InterPro"/>
</dbReference>
<dbReference type="InterPro" id="IPR051781">
    <property type="entry name" value="Metallo-dep_Hydrolase"/>
</dbReference>
<dbReference type="Gene3D" id="3.30.110.90">
    <property type="entry name" value="Amidohydrolase"/>
    <property type="match status" value="1"/>
</dbReference>
<dbReference type="Gene3D" id="1.20.58.520">
    <property type="entry name" value="Amidohydrolase"/>
    <property type="match status" value="1"/>
</dbReference>